<dbReference type="EMBL" id="AXZF01000016">
    <property type="protein sequence ID" value="ERT69645.1"/>
    <property type="molecule type" value="Genomic_DNA"/>
</dbReference>
<dbReference type="HOGENOM" id="CLU_028393_2_2_0"/>
<evidence type="ECO:0000313" key="8">
    <source>
        <dbReference type="Proteomes" id="UP000017081"/>
    </source>
</evidence>
<dbReference type="InterPro" id="IPR029066">
    <property type="entry name" value="PLP-binding_barrel"/>
</dbReference>
<name>U7VDR4_9FUSO</name>
<dbReference type="PANTHER" id="PTHR30511:SF0">
    <property type="entry name" value="ALANINE RACEMASE, CATABOLIC-RELATED"/>
    <property type="match status" value="1"/>
</dbReference>
<dbReference type="InterPro" id="IPR011079">
    <property type="entry name" value="Ala_racemase_C"/>
</dbReference>
<sequence length="349" mass="40541">MGLKDFKIKVSKENILHNYHYLKKLRNKEIIAVVKANAYGHGIENIVRFLSENGCKYFAVARECEAEKILKLKIENINIIILETIDEIEILKNNKNIHMVINSFKDLLNLLDKGVSTQQLHLKLDFGFGRNGILEKDFFKLKELIREKNLKFKGLCTHVFAADYDDMILIEKRFSQMLKELGDERFEIIHMQNSAGVISIEGEFCTHIRCGTILFGLQEIGYYDPCIKRAFKLNGRILDVKDIDDLKYIGYEKKENLNIGKYRKVAKIRLGYGDGFSKRSEGIMSIINNKKFKIVHISMDSSFILVDDSVKEGDNIEIFHDLEESINHLKVPHYEFLSCINDRIKRELI</sequence>
<dbReference type="GO" id="GO:0030170">
    <property type="term" value="F:pyridoxal phosphate binding"/>
    <property type="evidence" value="ECO:0007669"/>
    <property type="project" value="TreeGrafter"/>
</dbReference>
<reference evidence="7 8" key="1">
    <citation type="submission" date="2013-08" db="EMBL/GenBank/DDBJ databases">
        <authorList>
            <person name="Weinstock G."/>
            <person name="Sodergren E."/>
            <person name="Wylie T."/>
            <person name="Fulton L."/>
            <person name="Fulton R."/>
            <person name="Fronick C."/>
            <person name="O'Laughlin M."/>
            <person name="Godfrey J."/>
            <person name="Miner T."/>
            <person name="Herter B."/>
            <person name="Appelbaum E."/>
            <person name="Cordes M."/>
            <person name="Lek S."/>
            <person name="Wollam A."/>
            <person name="Pepin K.H."/>
            <person name="Palsikar V.B."/>
            <person name="Mitreva M."/>
            <person name="Wilson R.K."/>
        </authorList>
    </citation>
    <scope>NUCLEOTIDE SEQUENCE [LARGE SCALE GENOMIC DNA]</scope>
    <source>
        <strain evidence="7 8">ATCC BAA-474</strain>
    </source>
</reference>
<proteinExistence type="predicted"/>
<dbReference type="Pfam" id="PF01168">
    <property type="entry name" value="Ala_racemase_N"/>
    <property type="match status" value="1"/>
</dbReference>
<dbReference type="GO" id="GO:0030632">
    <property type="term" value="P:D-alanine biosynthetic process"/>
    <property type="evidence" value="ECO:0007669"/>
    <property type="project" value="TreeGrafter"/>
</dbReference>
<feature type="binding site" evidence="5">
    <location>
        <position position="299"/>
    </location>
    <ligand>
        <name>substrate</name>
    </ligand>
</feature>
<dbReference type="RefSeq" id="WP_023050030.1">
    <property type="nucleotide sequence ID" value="NZ_CP173065.2"/>
</dbReference>
<organism evidence="7 8">
    <name type="scientific">Cetobacterium somerae ATCC BAA-474</name>
    <dbReference type="NCBI Taxonomy" id="1319815"/>
    <lineage>
        <taxon>Bacteria</taxon>
        <taxon>Fusobacteriati</taxon>
        <taxon>Fusobacteriota</taxon>
        <taxon>Fusobacteriia</taxon>
        <taxon>Fusobacteriales</taxon>
        <taxon>Fusobacteriaceae</taxon>
        <taxon>Cetobacterium</taxon>
    </lineage>
</organism>
<dbReference type="InterPro" id="IPR009006">
    <property type="entry name" value="Ala_racemase/Decarboxylase_C"/>
</dbReference>
<dbReference type="Gene3D" id="3.20.20.10">
    <property type="entry name" value="Alanine racemase"/>
    <property type="match status" value="1"/>
</dbReference>
<evidence type="ECO:0000256" key="2">
    <source>
        <dbReference type="ARBA" id="ARBA00022898"/>
    </source>
</evidence>
<evidence type="ECO:0000256" key="5">
    <source>
        <dbReference type="PIRSR" id="PIRSR600821-52"/>
    </source>
</evidence>
<protein>
    <submittedName>
        <fullName evidence="7">Putative alanine racemase</fullName>
    </submittedName>
</protein>
<dbReference type="eggNOG" id="COG0787">
    <property type="taxonomic scope" value="Bacteria"/>
</dbReference>
<dbReference type="AlphaFoldDB" id="U7VDR4"/>
<keyword evidence="8" id="KW-1185">Reference proteome</keyword>
<comment type="caution">
    <text evidence="7">The sequence shown here is derived from an EMBL/GenBank/DDBJ whole genome shotgun (WGS) entry which is preliminary data.</text>
</comment>
<dbReference type="InterPro" id="IPR001608">
    <property type="entry name" value="Ala_racemase_N"/>
</dbReference>
<evidence type="ECO:0000259" key="6">
    <source>
        <dbReference type="SMART" id="SM01005"/>
    </source>
</evidence>
<gene>
    <name evidence="7" type="ORF">HMPREF0202_00483</name>
</gene>
<comment type="cofactor">
    <cofactor evidence="1 4">
        <name>pyridoxal 5'-phosphate</name>
        <dbReference type="ChEBI" id="CHEBI:597326"/>
    </cofactor>
</comment>
<feature type="domain" description="Alanine racemase C-terminal" evidence="6">
    <location>
        <begin position="230"/>
        <end position="349"/>
    </location>
</feature>
<accession>U7VDR4</accession>
<evidence type="ECO:0000256" key="3">
    <source>
        <dbReference type="ARBA" id="ARBA00023235"/>
    </source>
</evidence>
<dbReference type="Pfam" id="PF00842">
    <property type="entry name" value="Ala_racemase_C"/>
    <property type="match status" value="1"/>
</dbReference>
<dbReference type="Proteomes" id="UP000017081">
    <property type="component" value="Unassembled WGS sequence"/>
</dbReference>
<keyword evidence="2 4" id="KW-0663">Pyridoxal phosphate</keyword>
<dbReference type="PANTHER" id="PTHR30511">
    <property type="entry name" value="ALANINE RACEMASE"/>
    <property type="match status" value="1"/>
</dbReference>
<dbReference type="InterPro" id="IPR000821">
    <property type="entry name" value="Ala_racemase"/>
</dbReference>
<dbReference type="GO" id="GO:0005829">
    <property type="term" value="C:cytosol"/>
    <property type="evidence" value="ECO:0007669"/>
    <property type="project" value="TreeGrafter"/>
</dbReference>
<evidence type="ECO:0000256" key="4">
    <source>
        <dbReference type="PIRSR" id="PIRSR600821-50"/>
    </source>
</evidence>
<dbReference type="STRING" id="1319815.HMPREF0202_00483"/>
<dbReference type="InterPro" id="IPR020622">
    <property type="entry name" value="Ala_racemase_pyridoxalP-BS"/>
</dbReference>
<evidence type="ECO:0000256" key="1">
    <source>
        <dbReference type="ARBA" id="ARBA00001933"/>
    </source>
</evidence>
<dbReference type="PRINTS" id="PR00992">
    <property type="entry name" value="ALARACEMASE"/>
</dbReference>
<feature type="binding site" evidence="5">
    <location>
        <position position="130"/>
    </location>
    <ligand>
        <name>substrate</name>
    </ligand>
</feature>
<dbReference type="SMART" id="SM01005">
    <property type="entry name" value="Ala_racemase_C"/>
    <property type="match status" value="1"/>
</dbReference>
<dbReference type="GO" id="GO:0008784">
    <property type="term" value="F:alanine racemase activity"/>
    <property type="evidence" value="ECO:0007669"/>
    <property type="project" value="InterPro"/>
</dbReference>
<dbReference type="PATRIC" id="fig|1319815.3.peg.464"/>
<dbReference type="SUPFAM" id="SSF51419">
    <property type="entry name" value="PLP-binding barrel"/>
    <property type="match status" value="1"/>
</dbReference>
<keyword evidence="3" id="KW-0413">Isomerase</keyword>
<evidence type="ECO:0000313" key="7">
    <source>
        <dbReference type="EMBL" id="ERT69645.1"/>
    </source>
</evidence>
<dbReference type="Gene3D" id="2.40.37.10">
    <property type="entry name" value="Lyase, Ornithine Decarboxylase, Chain A, domain 1"/>
    <property type="match status" value="1"/>
</dbReference>
<feature type="modified residue" description="N6-(pyridoxal phosphate)lysine" evidence="4">
    <location>
        <position position="35"/>
    </location>
</feature>
<dbReference type="PROSITE" id="PS00395">
    <property type="entry name" value="ALANINE_RACEMASE"/>
    <property type="match status" value="1"/>
</dbReference>
<dbReference type="SUPFAM" id="SSF50621">
    <property type="entry name" value="Alanine racemase C-terminal domain-like"/>
    <property type="match status" value="1"/>
</dbReference>